<dbReference type="STRING" id="1317122.ATO12_02870"/>
<proteinExistence type="predicted"/>
<accession>A0A023C0M0</accession>
<feature type="transmembrane region" description="Helical" evidence="1">
    <location>
        <begin position="7"/>
        <end position="28"/>
    </location>
</feature>
<dbReference type="EMBL" id="AQRA01000001">
    <property type="protein sequence ID" value="EZH75749.1"/>
    <property type="molecule type" value="Genomic_DNA"/>
</dbReference>
<feature type="transmembrane region" description="Helical" evidence="1">
    <location>
        <begin position="80"/>
        <end position="102"/>
    </location>
</feature>
<dbReference type="Gene3D" id="3.20.20.80">
    <property type="entry name" value="Glycosidases"/>
    <property type="match status" value="1"/>
</dbReference>
<dbReference type="AlphaFoldDB" id="A0A023C0M0"/>
<dbReference type="eggNOG" id="COG2357">
    <property type="taxonomic scope" value="Bacteria"/>
</dbReference>
<comment type="caution">
    <text evidence="2">The sequence shown here is derived from an EMBL/GenBank/DDBJ whole genome shotgun (WGS) entry which is preliminary data.</text>
</comment>
<dbReference type="InterPro" id="IPR055151">
    <property type="entry name" value="GH113"/>
</dbReference>
<name>A0A023C0M0_9FLAO</name>
<keyword evidence="1" id="KW-0472">Membrane</keyword>
<evidence type="ECO:0008006" key="4">
    <source>
        <dbReference type="Google" id="ProtNLM"/>
    </source>
</evidence>
<dbReference type="OrthoDB" id="9773531at2"/>
<gene>
    <name evidence="2" type="ORF">ATO12_02870</name>
</gene>
<dbReference type="RefSeq" id="WP_051575566.1">
    <property type="nucleotide sequence ID" value="NZ_AQRA01000001.1"/>
</dbReference>
<dbReference type="InterPro" id="IPR017853">
    <property type="entry name" value="GH"/>
</dbReference>
<sequence>MKKEFFIAIKVYVSTWILIVLLFLSLSLRADISFKKSVQTIIELLPNTTFLIGVHITFAICYVLFLLIRYFMRIYRRKGFIIMGKQVIFGVVIPFFILLGIYKAIVRANSTEEFSYEWDYSIENTNDTTNDLYKTDGKHRGMSVFGWGFHNKKSIATLVKNNIEWVAVTPFLYQKDQYTKQMDTPKTIGRWSKRDSIFISSIAQLRAKGVHVHLKPHLWMSEGWRSDISLPSAIDWDIWFDSYRSNIIHYARMAQETGVELFCIGTELRSSLQHQPDRWKALVQEIKTIYHGKLTYAANWDGEFELIDFWKELDYIGIQAYFPLTKKSNPDLVTLKKGWNRHITTLETLSQTHQKPILFTEVGYKSEASAAIHPWEWQSSLGILYQKKSNRTQQLAYQALFESLWDKEWFSGMYIWQWDTRTSMDSAPTSLDFSPRYKPAQNTIAKGYARQ</sequence>
<dbReference type="Pfam" id="PF22612">
    <property type="entry name" value="GH113"/>
    <property type="match status" value="1"/>
</dbReference>
<feature type="transmembrane region" description="Helical" evidence="1">
    <location>
        <begin position="48"/>
        <end position="68"/>
    </location>
</feature>
<dbReference type="SUPFAM" id="SSF51445">
    <property type="entry name" value="(Trans)glycosidases"/>
    <property type="match status" value="1"/>
</dbReference>
<keyword evidence="3" id="KW-1185">Reference proteome</keyword>
<keyword evidence="1" id="KW-0812">Transmembrane</keyword>
<evidence type="ECO:0000256" key="1">
    <source>
        <dbReference type="SAM" id="Phobius"/>
    </source>
</evidence>
<evidence type="ECO:0000313" key="2">
    <source>
        <dbReference type="EMBL" id="EZH75749.1"/>
    </source>
</evidence>
<dbReference type="CDD" id="cd19608">
    <property type="entry name" value="GH113_mannanase-like"/>
    <property type="match status" value="1"/>
</dbReference>
<organism evidence="2 3">
    <name type="scientific">Aquimarina atlantica</name>
    <dbReference type="NCBI Taxonomy" id="1317122"/>
    <lineage>
        <taxon>Bacteria</taxon>
        <taxon>Pseudomonadati</taxon>
        <taxon>Bacteroidota</taxon>
        <taxon>Flavobacteriia</taxon>
        <taxon>Flavobacteriales</taxon>
        <taxon>Flavobacteriaceae</taxon>
        <taxon>Aquimarina</taxon>
    </lineage>
</organism>
<keyword evidence="1" id="KW-1133">Transmembrane helix</keyword>
<dbReference type="Proteomes" id="UP000023541">
    <property type="component" value="Unassembled WGS sequence"/>
</dbReference>
<protein>
    <recommendedName>
        <fullName evidence="4">GTA TIM-barrel-like domain-containing protein</fullName>
    </recommendedName>
</protein>
<reference evidence="2 3" key="1">
    <citation type="submission" date="2014-04" db="EMBL/GenBank/DDBJ databases">
        <title>Aquimarina sp. 22II-S11-z7 Genome Sequencing.</title>
        <authorList>
            <person name="Lai Q."/>
        </authorList>
    </citation>
    <scope>NUCLEOTIDE SEQUENCE [LARGE SCALE GENOMIC DNA]</scope>
    <source>
        <strain evidence="2 3">22II-S11-z7</strain>
    </source>
</reference>
<evidence type="ECO:0000313" key="3">
    <source>
        <dbReference type="Proteomes" id="UP000023541"/>
    </source>
</evidence>